<dbReference type="GeneID" id="20236145"/>
<dbReference type="CTD" id="20236145"/>
<evidence type="ECO:0000313" key="3">
    <source>
        <dbReference type="Proteomes" id="UP000030746"/>
    </source>
</evidence>
<dbReference type="OrthoDB" id="6056408at2759"/>
<proteinExistence type="predicted"/>
<protein>
    <recommendedName>
        <fullName evidence="1">Mutator-like transposase domain-containing protein</fullName>
    </recommendedName>
</protein>
<dbReference type="Pfam" id="PF20700">
    <property type="entry name" value="Mutator"/>
    <property type="match status" value="1"/>
</dbReference>
<evidence type="ECO:0000313" key="2">
    <source>
        <dbReference type="EMBL" id="ESO91458.1"/>
    </source>
</evidence>
<name>V3ZJK6_LOTGI</name>
<dbReference type="Proteomes" id="UP000030746">
    <property type="component" value="Unassembled WGS sequence"/>
</dbReference>
<keyword evidence="3" id="KW-1185">Reference proteome</keyword>
<dbReference type="RefSeq" id="XP_009058146.1">
    <property type="nucleotide sequence ID" value="XM_009059898.1"/>
</dbReference>
<gene>
    <name evidence="2" type="ORF">LOTGIDRAFT_153902</name>
</gene>
<dbReference type="HOGENOM" id="CLU_1837368_0_0_1"/>
<sequence length="140" mass="15830">MDGPTGATTIYAHTYRCWHHNWTSAPKAIPYWHPEEDPGQHQCFKNWDESSQAMAADVIVEGCMIAENDRGVRYMRLFANGDSSEYAGIQEAVPIWGPHVTKLECVNHACKCFRSSLEKSVDILPKLKGRGKLTLPTRIR</sequence>
<dbReference type="AlphaFoldDB" id="V3ZJK6"/>
<feature type="domain" description="Mutator-like transposase" evidence="1">
    <location>
        <begin position="35"/>
        <end position="120"/>
    </location>
</feature>
<dbReference type="KEGG" id="lgi:LOTGIDRAFT_153902"/>
<dbReference type="EMBL" id="KB202283">
    <property type="protein sequence ID" value="ESO91458.1"/>
    <property type="molecule type" value="Genomic_DNA"/>
</dbReference>
<reference evidence="2 3" key="1">
    <citation type="journal article" date="2013" name="Nature">
        <title>Insights into bilaterian evolution from three spiralian genomes.</title>
        <authorList>
            <person name="Simakov O."/>
            <person name="Marletaz F."/>
            <person name="Cho S.J."/>
            <person name="Edsinger-Gonzales E."/>
            <person name="Havlak P."/>
            <person name="Hellsten U."/>
            <person name="Kuo D.H."/>
            <person name="Larsson T."/>
            <person name="Lv J."/>
            <person name="Arendt D."/>
            <person name="Savage R."/>
            <person name="Osoegawa K."/>
            <person name="de Jong P."/>
            <person name="Grimwood J."/>
            <person name="Chapman J.A."/>
            <person name="Shapiro H."/>
            <person name="Aerts A."/>
            <person name="Otillar R.P."/>
            <person name="Terry A.Y."/>
            <person name="Boore J.L."/>
            <person name="Grigoriev I.V."/>
            <person name="Lindberg D.R."/>
            <person name="Seaver E.C."/>
            <person name="Weisblat D.A."/>
            <person name="Putnam N.H."/>
            <person name="Rokhsar D.S."/>
        </authorList>
    </citation>
    <scope>NUCLEOTIDE SEQUENCE [LARGE SCALE GENOMIC DNA]</scope>
</reference>
<dbReference type="InterPro" id="IPR049012">
    <property type="entry name" value="Mutator_transp_dom"/>
</dbReference>
<accession>V3ZJK6</accession>
<organism evidence="2 3">
    <name type="scientific">Lottia gigantea</name>
    <name type="common">Giant owl limpet</name>
    <dbReference type="NCBI Taxonomy" id="225164"/>
    <lineage>
        <taxon>Eukaryota</taxon>
        <taxon>Metazoa</taxon>
        <taxon>Spiralia</taxon>
        <taxon>Lophotrochozoa</taxon>
        <taxon>Mollusca</taxon>
        <taxon>Gastropoda</taxon>
        <taxon>Patellogastropoda</taxon>
        <taxon>Lottioidea</taxon>
        <taxon>Lottiidae</taxon>
        <taxon>Lottia</taxon>
    </lineage>
</organism>
<evidence type="ECO:0000259" key="1">
    <source>
        <dbReference type="Pfam" id="PF20700"/>
    </source>
</evidence>